<dbReference type="PROSITE" id="PS51257">
    <property type="entry name" value="PROKAR_LIPOPROTEIN"/>
    <property type="match status" value="1"/>
</dbReference>
<evidence type="ECO:0008006" key="4">
    <source>
        <dbReference type="Google" id="ProtNLM"/>
    </source>
</evidence>
<proteinExistence type="predicted"/>
<organism evidence="2 3">
    <name type="scientific">Streptomyces phaeoluteigriseus</name>
    <dbReference type="NCBI Taxonomy" id="114686"/>
    <lineage>
        <taxon>Bacteria</taxon>
        <taxon>Bacillati</taxon>
        <taxon>Actinomycetota</taxon>
        <taxon>Actinomycetes</taxon>
        <taxon>Kitasatosporales</taxon>
        <taxon>Streptomycetaceae</taxon>
        <taxon>Streptomyces</taxon>
        <taxon>Streptomyces aurantiacus group</taxon>
    </lineage>
</organism>
<dbReference type="RefSeq" id="WP_073499003.1">
    <property type="nucleotide sequence ID" value="NZ_MPOH02000019.1"/>
</dbReference>
<dbReference type="AlphaFoldDB" id="A0A1V6ML45"/>
<dbReference type="OrthoDB" id="4329166at2"/>
<evidence type="ECO:0000313" key="2">
    <source>
        <dbReference type="EMBL" id="OQD53171.1"/>
    </source>
</evidence>
<protein>
    <recommendedName>
        <fullName evidence="4">Lipoprotein</fullName>
    </recommendedName>
</protein>
<feature type="signal peptide" evidence="1">
    <location>
        <begin position="1"/>
        <end position="20"/>
    </location>
</feature>
<keyword evidence="1" id="KW-0732">Signal</keyword>
<dbReference type="STRING" id="114686.BM536_034305"/>
<dbReference type="Proteomes" id="UP000184286">
    <property type="component" value="Unassembled WGS sequence"/>
</dbReference>
<sequence length="148" mass="15439">MRTRSSIIVAAALLALTACSSGGDEGGSASDSGPAEAEPTIAVPEAHEGDDLEAAAAVYTSAYFAADTDTAYGMLSARCREEIGADAYTALVEKAKADHGPDHPATDVRAEVSGKLGRVSYKVRGLPQFDQRAQPWTLEDGGWKYDAC</sequence>
<feature type="chain" id="PRO_5038514745" description="Lipoprotein" evidence="1">
    <location>
        <begin position="21"/>
        <end position="148"/>
    </location>
</feature>
<comment type="caution">
    <text evidence="2">The sequence shown here is derived from an EMBL/GenBank/DDBJ whole genome shotgun (WGS) entry which is preliminary data.</text>
</comment>
<reference evidence="2 3" key="2">
    <citation type="submission" date="2017-02" db="EMBL/GenBank/DDBJ databases">
        <title>Draft genome sequence of Streptomyces phaeoluteigriseus type strain DSM41896.</title>
        <authorList>
            <person name="Salih T.S."/>
            <person name="Algora Gallardo L."/>
            <person name="Melo Santos T."/>
            <person name="Filgueira Martinez S."/>
            <person name="Herron P.R."/>
        </authorList>
    </citation>
    <scope>NUCLEOTIDE SEQUENCE [LARGE SCALE GENOMIC DNA]</scope>
    <source>
        <strain evidence="2 3">DSM 41896</strain>
    </source>
</reference>
<gene>
    <name evidence="2" type="ORF">BM536_034305</name>
</gene>
<evidence type="ECO:0000313" key="3">
    <source>
        <dbReference type="Proteomes" id="UP000184286"/>
    </source>
</evidence>
<evidence type="ECO:0000256" key="1">
    <source>
        <dbReference type="SAM" id="SignalP"/>
    </source>
</evidence>
<name>A0A1V6ML45_9ACTN</name>
<accession>A0A1V6ML45</accession>
<reference evidence="3" key="1">
    <citation type="submission" date="2016-11" db="EMBL/GenBank/DDBJ databases">
        <authorList>
            <person name="Schniete J.K."/>
            <person name="Salih T."/>
            <person name="Algora Gallardo L."/>
            <person name="Martinez Fernandez S."/>
            <person name="Herron P.R."/>
        </authorList>
    </citation>
    <scope>NUCLEOTIDE SEQUENCE [LARGE SCALE GENOMIC DNA]</scope>
    <source>
        <strain evidence="3">DSM 41896</strain>
    </source>
</reference>
<dbReference type="EMBL" id="MPOH02000019">
    <property type="protein sequence ID" value="OQD53171.1"/>
    <property type="molecule type" value="Genomic_DNA"/>
</dbReference>